<dbReference type="InterPro" id="IPR000719">
    <property type="entry name" value="Prot_kinase_dom"/>
</dbReference>
<gene>
    <name evidence="4" type="ORF">Agub_g14046</name>
</gene>
<dbReference type="AlphaFoldDB" id="A0AAD3HRZ1"/>
<evidence type="ECO:0000256" key="1">
    <source>
        <dbReference type="ARBA" id="ARBA00022741"/>
    </source>
</evidence>
<keyword evidence="2" id="KW-0067">ATP-binding</keyword>
<dbReference type="Gene3D" id="1.10.510.10">
    <property type="entry name" value="Transferase(Phosphotransferase) domain 1"/>
    <property type="match status" value="1"/>
</dbReference>
<evidence type="ECO:0000313" key="5">
    <source>
        <dbReference type="Proteomes" id="UP001054857"/>
    </source>
</evidence>
<dbReference type="GO" id="GO:0004672">
    <property type="term" value="F:protein kinase activity"/>
    <property type="evidence" value="ECO:0007669"/>
    <property type="project" value="InterPro"/>
</dbReference>
<dbReference type="GO" id="GO:0005524">
    <property type="term" value="F:ATP binding"/>
    <property type="evidence" value="ECO:0007669"/>
    <property type="project" value="UniProtKB-KW"/>
</dbReference>
<dbReference type="SUPFAM" id="SSF56112">
    <property type="entry name" value="Protein kinase-like (PK-like)"/>
    <property type="match status" value="1"/>
</dbReference>
<dbReference type="PROSITE" id="PS50011">
    <property type="entry name" value="PROTEIN_KINASE_DOM"/>
    <property type="match status" value="1"/>
</dbReference>
<feature type="domain" description="Protein kinase" evidence="3">
    <location>
        <begin position="1"/>
        <end position="128"/>
    </location>
</feature>
<dbReference type="EMBL" id="BMAR01000052">
    <property type="protein sequence ID" value="GFR51619.1"/>
    <property type="molecule type" value="Genomic_DNA"/>
</dbReference>
<evidence type="ECO:0000313" key="4">
    <source>
        <dbReference type="EMBL" id="GFR51619.1"/>
    </source>
</evidence>
<dbReference type="Proteomes" id="UP001054857">
    <property type="component" value="Unassembled WGS sequence"/>
</dbReference>
<dbReference type="Pfam" id="PF00069">
    <property type="entry name" value="Pkinase"/>
    <property type="match status" value="1"/>
</dbReference>
<organism evidence="4 5">
    <name type="scientific">Astrephomene gubernaculifera</name>
    <dbReference type="NCBI Taxonomy" id="47775"/>
    <lineage>
        <taxon>Eukaryota</taxon>
        <taxon>Viridiplantae</taxon>
        <taxon>Chlorophyta</taxon>
        <taxon>core chlorophytes</taxon>
        <taxon>Chlorophyceae</taxon>
        <taxon>CS clade</taxon>
        <taxon>Chlamydomonadales</taxon>
        <taxon>Astrephomenaceae</taxon>
        <taxon>Astrephomene</taxon>
    </lineage>
</organism>
<proteinExistence type="predicted"/>
<keyword evidence="5" id="KW-1185">Reference proteome</keyword>
<feature type="non-terminal residue" evidence="4">
    <location>
        <position position="1"/>
    </location>
</feature>
<reference evidence="4 5" key="1">
    <citation type="journal article" date="2021" name="Sci. Rep.">
        <title>Genome sequencing of the multicellular alga Astrephomene provides insights into convergent evolution of germ-soma differentiation.</title>
        <authorList>
            <person name="Yamashita S."/>
            <person name="Yamamoto K."/>
            <person name="Matsuzaki R."/>
            <person name="Suzuki S."/>
            <person name="Yamaguchi H."/>
            <person name="Hirooka S."/>
            <person name="Minakuchi Y."/>
            <person name="Miyagishima S."/>
            <person name="Kawachi M."/>
            <person name="Toyoda A."/>
            <person name="Nozaki H."/>
        </authorList>
    </citation>
    <scope>NUCLEOTIDE SEQUENCE [LARGE SCALE GENOMIC DNA]</scope>
    <source>
        <strain evidence="4 5">NIES-4017</strain>
    </source>
</reference>
<sequence length="131" mass="14702">VMTHQIGMRWYRPPELLFGGRTYGAAVDVWAAGCVFAEMMLRRVWFRGSSDVDQLRLIFEVLGSPSESNWPGVSSLPNYLPFTPMPPQDLSKIFPAAAPHALDLLARMTRLCPQQRPTARQALAHPYFAAD</sequence>
<dbReference type="InterPro" id="IPR050117">
    <property type="entry name" value="MAPK"/>
</dbReference>
<evidence type="ECO:0000256" key="2">
    <source>
        <dbReference type="ARBA" id="ARBA00022840"/>
    </source>
</evidence>
<protein>
    <recommendedName>
        <fullName evidence="3">Protein kinase domain-containing protein</fullName>
    </recommendedName>
</protein>
<dbReference type="PANTHER" id="PTHR24055">
    <property type="entry name" value="MITOGEN-ACTIVATED PROTEIN KINASE"/>
    <property type="match status" value="1"/>
</dbReference>
<comment type="caution">
    <text evidence="4">The sequence shown here is derived from an EMBL/GenBank/DDBJ whole genome shotgun (WGS) entry which is preliminary data.</text>
</comment>
<evidence type="ECO:0000259" key="3">
    <source>
        <dbReference type="PROSITE" id="PS50011"/>
    </source>
</evidence>
<keyword evidence="1" id="KW-0547">Nucleotide-binding</keyword>
<dbReference type="InterPro" id="IPR011009">
    <property type="entry name" value="Kinase-like_dom_sf"/>
</dbReference>
<feature type="non-terminal residue" evidence="4">
    <location>
        <position position="131"/>
    </location>
</feature>
<name>A0AAD3HRZ1_9CHLO</name>
<accession>A0AAD3HRZ1</accession>